<name>A0ABM7T5E4_9CLOT</name>
<dbReference type="EMBL" id="AP024849">
    <property type="protein sequence ID" value="BCZ47179.1"/>
    <property type="molecule type" value="Genomic_DNA"/>
</dbReference>
<dbReference type="SUPFAM" id="SSF69360">
    <property type="entry name" value="Cell wall binding repeat"/>
    <property type="match status" value="1"/>
</dbReference>
<evidence type="ECO:0000313" key="4">
    <source>
        <dbReference type="Proteomes" id="UP000824633"/>
    </source>
</evidence>
<feature type="repeat" description="Cell wall-binding" evidence="2">
    <location>
        <begin position="47"/>
        <end position="66"/>
    </location>
</feature>
<reference evidence="4" key="1">
    <citation type="submission" date="2021-07" db="EMBL/GenBank/DDBJ databases">
        <title>Complete genome sequencing of a Clostridium isolate.</title>
        <authorList>
            <person name="Ueki A."/>
            <person name="Tonouchi A."/>
        </authorList>
    </citation>
    <scope>NUCLEOTIDE SEQUENCE [LARGE SCALE GENOMIC DNA]</scope>
    <source>
        <strain evidence="4">C5S11</strain>
    </source>
</reference>
<evidence type="ECO:0000256" key="1">
    <source>
        <dbReference type="ARBA" id="ARBA00022737"/>
    </source>
</evidence>
<dbReference type="Gene3D" id="2.10.270.10">
    <property type="entry name" value="Cholin Binding"/>
    <property type="match status" value="1"/>
</dbReference>
<dbReference type="InterPro" id="IPR018337">
    <property type="entry name" value="Cell_wall/Cho-bd_repeat"/>
</dbReference>
<evidence type="ECO:0008006" key="5">
    <source>
        <dbReference type="Google" id="ProtNLM"/>
    </source>
</evidence>
<dbReference type="PROSITE" id="PS51170">
    <property type="entry name" value="CW"/>
    <property type="match status" value="1"/>
</dbReference>
<dbReference type="Proteomes" id="UP000824633">
    <property type="component" value="Chromosome"/>
</dbReference>
<evidence type="ECO:0000256" key="2">
    <source>
        <dbReference type="PROSITE-ProRule" id="PRU00591"/>
    </source>
</evidence>
<evidence type="ECO:0000313" key="3">
    <source>
        <dbReference type="EMBL" id="BCZ47179.1"/>
    </source>
</evidence>
<keyword evidence="1" id="KW-0677">Repeat</keyword>
<gene>
    <name evidence="3" type="ORF">psyc5s11_32460</name>
</gene>
<organism evidence="3 4">
    <name type="scientific">Clostridium gelidum</name>
    <dbReference type="NCBI Taxonomy" id="704125"/>
    <lineage>
        <taxon>Bacteria</taxon>
        <taxon>Bacillati</taxon>
        <taxon>Bacillota</taxon>
        <taxon>Clostridia</taxon>
        <taxon>Eubacteriales</taxon>
        <taxon>Clostridiaceae</taxon>
        <taxon>Clostridium</taxon>
    </lineage>
</organism>
<protein>
    <recommendedName>
        <fullName evidence="5">Cell wall-binding protein</fullName>
    </recommendedName>
</protein>
<accession>A0ABM7T5E4</accession>
<dbReference type="RefSeq" id="WP_224033553.1">
    <property type="nucleotide sequence ID" value="NZ_AP024849.1"/>
</dbReference>
<keyword evidence="4" id="KW-1185">Reference proteome</keyword>
<sequence length="216" mass="24205">MKSNLLKRIVVLTIMITTLIAVLPISASAAWKQDSKGWWNTEGDSYSVGWRQIDSKWCYFDQSGYMVHNTIIDGYYLDSKGIAVATIKGDIPIRIPSNWIQIDNLKAISYAIDAKSAFIYDTTDTFGGSESTFINGMKYGITKVLSEAEVSEKNYKGKNATCIQYTLTTDSGNKKAYSVLLFKNNKVHCFNVVSSPEDFDNAKQQLEDMLNLSLEL</sequence>
<proteinExistence type="predicted"/>